<dbReference type="KEGG" id="hmn:HM131_17220"/>
<evidence type="ECO:0000259" key="2">
    <source>
        <dbReference type="Pfam" id="PF22599"/>
    </source>
</evidence>
<dbReference type="Pfam" id="PF22599">
    <property type="entry name" value="SecDF_P1_head"/>
    <property type="match status" value="1"/>
</dbReference>
<evidence type="ECO:0000313" key="3">
    <source>
        <dbReference type="EMBL" id="ARI78470.1"/>
    </source>
</evidence>
<dbReference type="Gene3D" id="3.30.1360.200">
    <property type="match status" value="1"/>
</dbReference>
<dbReference type="OrthoDB" id="2969779at2"/>
<dbReference type="PROSITE" id="PS51257">
    <property type="entry name" value="PROKAR_LIPOPROTEIN"/>
    <property type="match status" value="1"/>
</dbReference>
<feature type="signal peptide" evidence="1">
    <location>
        <begin position="1"/>
        <end position="20"/>
    </location>
</feature>
<evidence type="ECO:0000256" key="1">
    <source>
        <dbReference type="SAM" id="SignalP"/>
    </source>
</evidence>
<keyword evidence="1" id="KW-0732">Signal</keyword>
<organism evidence="3 4">
    <name type="scientific">Halobacillus mangrovi</name>
    <dbReference type="NCBI Taxonomy" id="402384"/>
    <lineage>
        <taxon>Bacteria</taxon>
        <taxon>Bacillati</taxon>
        <taxon>Bacillota</taxon>
        <taxon>Bacilli</taxon>
        <taxon>Bacillales</taxon>
        <taxon>Bacillaceae</taxon>
        <taxon>Halobacillus</taxon>
    </lineage>
</organism>
<feature type="domain" description="SecDF P1 head subdomain" evidence="2">
    <location>
        <begin position="36"/>
        <end position="117"/>
    </location>
</feature>
<dbReference type="EMBL" id="CP020772">
    <property type="protein sequence ID" value="ARI78470.1"/>
    <property type="molecule type" value="Genomic_DNA"/>
</dbReference>
<dbReference type="Proteomes" id="UP000192527">
    <property type="component" value="Chromosome"/>
</dbReference>
<proteinExistence type="predicted"/>
<dbReference type="AlphaFoldDB" id="A0A1W5ZYX5"/>
<accession>A0A1W5ZYX5</accession>
<name>A0A1W5ZYX5_9BACI</name>
<keyword evidence="4" id="KW-1185">Reference proteome</keyword>
<dbReference type="RefSeq" id="WP_085030929.1">
    <property type="nucleotide sequence ID" value="NZ_CP020772.1"/>
</dbReference>
<protein>
    <recommendedName>
        <fullName evidence="2">SecDF P1 head subdomain domain-containing protein</fullName>
    </recommendedName>
</protein>
<sequence length="123" mass="14122">MRLIISFMAALLLLIGCQQSIDNKYSHVSIKDQEGEVLVTEADFEKASFQEKQDQVVITVIYEDEQKFKEITESHLNEEIHIYLGDKKIASPKINQVIDSESIQIEGDYSEKDAKKFIDVINQ</sequence>
<evidence type="ECO:0000313" key="4">
    <source>
        <dbReference type="Proteomes" id="UP000192527"/>
    </source>
</evidence>
<feature type="chain" id="PRO_5039230746" description="SecDF P1 head subdomain domain-containing protein" evidence="1">
    <location>
        <begin position="21"/>
        <end position="123"/>
    </location>
</feature>
<dbReference type="InterPro" id="IPR054384">
    <property type="entry name" value="SecDF_P1_head"/>
</dbReference>
<gene>
    <name evidence="3" type="ORF">HM131_17220</name>
</gene>
<reference evidence="3 4" key="1">
    <citation type="submission" date="2017-04" db="EMBL/GenBank/DDBJ databases">
        <title>The whole genome sequencing and assembly of Halobacillus mangrovi strain.</title>
        <authorList>
            <person name="Lee S.-J."/>
            <person name="Park M.-K."/>
            <person name="Kim J.-Y."/>
            <person name="Lee Y.-J."/>
            <person name="Yi H."/>
            <person name="Bahn Y.-S."/>
            <person name="Kim J.F."/>
            <person name="Lee D.-W."/>
        </authorList>
    </citation>
    <scope>NUCLEOTIDE SEQUENCE [LARGE SCALE GENOMIC DNA]</scope>
    <source>
        <strain evidence="3 4">KTB 131</strain>
    </source>
</reference>